<dbReference type="STRING" id="453582.SAMN05421580_101344"/>
<evidence type="ECO:0000259" key="7">
    <source>
        <dbReference type="Pfam" id="PF00892"/>
    </source>
</evidence>
<dbReference type="PANTHER" id="PTHR32322:SF18">
    <property type="entry name" value="S-ADENOSYLMETHIONINE_S-ADENOSYLHOMOCYSTEINE TRANSPORTER"/>
    <property type="match status" value="1"/>
</dbReference>
<feature type="domain" description="EamA" evidence="7">
    <location>
        <begin position="161"/>
        <end position="295"/>
    </location>
</feature>
<dbReference type="InterPro" id="IPR050638">
    <property type="entry name" value="AA-Vitamin_Transporters"/>
</dbReference>
<evidence type="ECO:0000256" key="4">
    <source>
        <dbReference type="ARBA" id="ARBA00022989"/>
    </source>
</evidence>
<feature type="transmembrane region" description="Helical" evidence="6">
    <location>
        <begin position="12"/>
        <end position="32"/>
    </location>
</feature>
<keyword evidence="5 6" id="KW-0472">Membrane</keyword>
<feature type="transmembrane region" description="Helical" evidence="6">
    <location>
        <begin position="279"/>
        <end position="296"/>
    </location>
</feature>
<protein>
    <submittedName>
        <fullName evidence="8">Permease of the drug/metabolite transporter (DMT) superfamily</fullName>
    </submittedName>
</protein>
<proteinExistence type="predicted"/>
<dbReference type="SUPFAM" id="SSF103481">
    <property type="entry name" value="Multidrug resistance efflux transporter EmrE"/>
    <property type="match status" value="2"/>
</dbReference>
<evidence type="ECO:0000313" key="9">
    <source>
        <dbReference type="Proteomes" id="UP000186221"/>
    </source>
</evidence>
<dbReference type="Pfam" id="PF00892">
    <property type="entry name" value="EamA"/>
    <property type="match status" value="2"/>
</dbReference>
<reference evidence="9" key="1">
    <citation type="submission" date="2017-01" db="EMBL/GenBank/DDBJ databases">
        <authorList>
            <person name="Varghese N."/>
            <person name="Submissions S."/>
        </authorList>
    </citation>
    <scope>NUCLEOTIDE SEQUENCE [LARGE SCALE GENOMIC DNA]</scope>
    <source>
        <strain evidence="9">DSM 19945</strain>
    </source>
</reference>
<name>A0A1N7J4R8_9RHOB</name>
<evidence type="ECO:0000256" key="6">
    <source>
        <dbReference type="SAM" id="Phobius"/>
    </source>
</evidence>
<accession>A0A1N7J4R8</accession>
<feature type="transmembrane region" description="Helical" evidence="6">
    <location>
        <begin position="189"/>
        <end position="212"/>
    </location>
</feature>
<dbReference type="InterPro" id="IPR000620">
    <property type="entry name" value="EamA_dom"/>
</dbReference>
<feature type="transmembrane region" description="Helical" evidence="6">
    <location>
        <begin position="163"/>
        <end position="182"/>
    </location>
</feature>
<feature type="transmembrane region" description="Helical" evidence="6">
    <location>
        <begin position="72"/>
        <end position="93"/>
    </location>
</feature>
<evidence type="ECO:0000256" key="1">
    <source>
        <dbReference type="ARBA" id="ARBA00004651"/>
    </source>
</evidence>
<keyword evidence="9" id="KW-1185">Reference proteome</keyword>
<comment type="subcellular location">
    <subcellularLocation>
        <location evidence="1">Cell membrane</location>
        <topology evidence="1">Multi-pass membrane protein</topology>
    </subcellularLocation>
</comment>
<keyword evidence="4 6" id="KW-1133">Transmembrane helix</keyword>
<dbReference type="OrthoDB" id="9806889at2"/>
<feature type="transmembrane region" description="Helical" evidence="6">
    <location>
        <begin position="254"/>
        <end position="273"/>
    </location>
</feature>
<dbReference type="EMBL" id="FTOG01000001">
    <property type="protein sequence ID" value="SIS44304.1"/>
    <property type="molecule type" value="Genomic_DNA"/>
</dbReference>
<dbReference type="RefSeq" id="WP_076483296.1">
    <property type="nucleotide sequence ID" value="NZ_FTOG01000001.1"/>
</dbReference>
<evidence type="ECO:0000256" key="2">
    <source>
        <dbReference type="ARBA" id="ARBA00022475"/>
    </source>
</evidence>
<dbReference type="GO" id="GO:0005886">
    <property type="term" value="C:plasma membrane"/>
    <property type="evidence" value="ECO:0007669"/>
    <property type="project" value="UniProtKB-SubCell"/>
</dbReference>
<evidence type="ECO:0000313" key="8">
    <source>
        <dbReference type="EMBL" id="SIS44304.1"/>
    </source>
</evidence>
<feature type="transmembrane region" description="Helical" evidence="6">
    <location>
        <begin position="44"/>
        <end position="60"/>
    </location>
</feature>
<evidence type="ECO:0000256" key="5">
    <source>
        <dbReference type="ARBA" id="ARBA00023136"/>
    </source>
</evidence>
<keyword evidence="2" id="KW-1003">Cell membrane</keyword>
<keyword evidence="3 6" id="KW-0812">Transmembrane</keyword>
<feature type="transmembrane region" description="Helical" evidence="6">
    <location>
        <begin position="105"/>
        <end position="122"/>
    </location>
</feature>
<dbReference type="Proteomes" id="UP000186221">
    <property type="component" value="Unassembled WGS sequence"/>
</dbReference>
<feature type="transmembrane region" description="Helical" evidence="6">
    <location>
        <begin position="129"/>
        <end position="151"/>
    </location>
</feature>
<gene>
    <name evidence="8" type="ORF">SAMN05421580_101344</name>
</gene>
<dbReference type="PANTHER" id="PTHR32322">
    <property type="entry name" value="INNER MEMBRANE TRANSPORTER"/>
    <property type="match status" value="1"/>
</dbReference>
<feature type="domain" description="EamA" evidence="7">
    <location>
        <begin position="16"/>
        <end position="145"/>
    </location>
</feature>
<sequence>MSEAKASGGWKLWAVLALPPLFWAGNFIVARYSRGEWPPVSLAYGRWVIALIALLPFAWPHLKRDWPLYKRYFWRIVGLSVPGVVAFNTLIYWGLQTTPATNGMLLNSSIPLLILLIGALFWGQRLGLWQVLGLIVSTLGVAVVILQGSLARALALDFAQGDLIIFTAMIAWAFYTMGLKLFPPEVNRIGLLAVQIILALPMLAPFLALELWLGYRPIFTPASIASLAYIGIVPSVLAYLFYTRAVVLAGPARAGQFIHLIPVYGAILSAAFLHEPLHLYHAAGFGLILGGILLAAQGNRAAAKG</sequence>
<feature type="transmembrane region" description="Helical" evidence="6">
    <location>
        <begin position="218"/>
        <end position="242"/>
    </location>
</feature>
<dbReference type="InterPro" id="IPR037185">
    <property type="entry name" value="EmrE-like"/>
</dbReference>
<evidence type="ECO:0000256" key="3">
    <source>
        <dbReference type="ARBA" id="ARBA00022692"/>
    </source>
</evidence>
<dbReference type="AlphaFoldDB" id="A0A1N7J4R8"/>
<organism evidence="8 9">
    <name type="scientific">Rhodobacter aestuarii</name>
    <dbReference type="NCBI Taxonomy" id="453582"/>
    <lineage>
        <taxon>Bacteria</taxon>
        <taxon>Pseudomonadati</taxon>
        <taxon>Pseudomonadota</taxon>
        <taxon>Alphaproteobacteria</taxon>
        <taxon>Rhodobacterales</taxon>
        <taxon>Rhodobacter group</taxon>
        <taxon>Rhodobacter</taxon>
    </lineage>
</organism>